<evidence type="ECO:0000256" key="1">
    <source>
        <dbReference type="SAM" id="MobiDB-lite"/>
    </source>
</evidence>
<feature type="region of interest" description="Disordered" evidence="1">
    <location>
        <begin position="78"/>
        <end position="144"/>
    </location>
</feature>
<accession>A0A195CX49</accession>
<name>A0A195CX49_9HYME</name>
<reference evidence="2 3" key="1">
    <citation type="submission" date="2016-03" db="EMBL/GenBank/DDBJ databases">
        <title>Cyphomyrmex costatus WGS genome.</title>
        <authorList>
            <person name="Nygaard S."/>
            <person name="Hu H."/>
            <person name="Boomsma J."/>
            <person name="Zhang G."/>
        </authorList>
    </citation>
    <scope>NUCLEOTIDE SEQUENCE [LARGE SCALE GENOMIC DNA]</scope>
    <source>
        <strain evidence="2">MS0001</strain>
        <tissue evidence="2">Whole body</tissue>
    </source>
</reference>
<protein>
    <submittedName>
        <fullName evidence="2">Uncharacterized protein</fullName>
    </submittedName>
</protein>
<proteinExistence type="predicted"/>
<organism evidence="2 3">
    <name type="scientific">Cyphomyrmex costatus</name>
    <dbReference type="NCBI Taxonomy" id="456900"/>
    <lineage>
        <taxon>Eukaryota</taxon>
        <taxon>Metazoa</taxon>
        <taxon>Ecdysozoa</taxon>
        <taxon>Arthropoda</taxon>
        <taxon>Hexapoda</taxon>
        <taxon>Insecta</taxon>
        <taxon>Pterygota</taxon>
        <taxon>Neoptera</taxon>
        <taxon>Endopterygota</taxon>
        <taxon>Hymenoptera</taxon>
        <taxon>Apocrita</taxon>
        <taxon>Aculeata</taxon>
        <taxon>Formicoidea</taxon>
        <taxon>Formicidae</taxon>
        <taxon>Myrmicinae</taxon>
        <taxon>Cyphomyrmex</taxon>
    </lineage>
</organism>
<keyword evidence="3" id="KW-1185">Reference proteome</keyword>
<dbReference type="Proteomes" id="UP000078542">
    <property type="component" value="Unassembled WGS sequence"/>
</dbReference>
<evidence type="ECO:0000313" key="3">
    <source>
        <dbReference type="Proteomes" id="UP000078542"/>
    </source>
</evidence>
<dbReference type="EMBL" id="KQ977171">
    <property type="protein sequence ID" value="KYN05127.1"/>
    <property type="molecule type" value="Genomic_DNA"/>
</dbReference>
<dbReference type="AlphaFoldDB" id="A0A195CX49"/>
<feature type="compositionally biased region" description="Basic and acidic residues" evidence="1">
    <location>
        <begin position="113"/>
        <end position="127"/>
    </location>
</feature>
<evidence type="ECO:0000313" key="2">
    <source>
        <dbReference type="EMBL" id="KYN05127.1"/>
    </source>
</evidence>
<gene>
    <name evidence="2" type="ORF">ALC62_03927</name>
</gene>
<sequence>MFDWCPRRAESTVMPVAEPRLCISIVLKTALRFANGGSGYGQDLEHYFKASNKKIRVLTATCGVLDLSVRNRTVRNPFSATSRYDEEPPYREEEEQRNETPRTNEEEGGGQRQRCEEGTEPVFERSGESGNDQTGATKRKRKVKCTHVASTCTSPEKKVQRDGDVSVPPPLHDVVVVFVVRRFRSPPIPTSRDFGTPSSLISFPRTTTPYLHRVCNLLPSNHKCLIPPHALRELHEIHEKEPDLPQAVLVSESAAKCLEEALHRTILKRA</sequence>